<evidence type="ECO:0000313" key="2">
    <source>
        <dbReference type="Proteomes" id="UP000812672"/>
    </source>
</evidence>
<protein>
    <submittedName>
        <fullName evidence="1">Spore coat protein</fullName>
    </submittedName>
</protein>
<keyword evidence="1" id="KW-0946">Virion</keyword>
<name>A0ABS6GNR2_9BACI</name>
<dbReference type="Proteomes" id="UP000812672">
    <property type="component" value="Unassembled WGS sequence"/>
</dbReference>
<keyword evidence="1" id="KW-0167">Capsid protein</keyword>
<sequence>MGFYEDELDPSFNEGDCGECGGHCGDQDCVCRTLRHIVRAQAATNNNGGDCQYGCKQSIKDLLSPTQDVGGNDTVPFVLYCEGTCEPFIGQSVLQAMVGGNRVFQCFESPIFRVNKVKDNCCAEIELLLPVTMGGSTPGPGGDDVCDYFPGNSIRNLQRTGICITVDLKKFMGISCLEGVATLPVSDFRSRLRSSAARNEE</sequence>
<reference evidence="1 2" key="1">
    <citation type="journal article" date="2011" name="Int. J. Syst. Evol. Microbiol.">
        <title>Allobacillus halotolerans gen. nov., sp. nov. isolated from shrimp paste.</title>
        <authorList>
            <person name="Sheu S.Y."/>
            <person name="Arun A.B."/>
            <person name="Jiang S.R."/>
            <person name="Young C.C."/>
            <person name="Chen W.M."/>
        </authorList>
    </citation>
    <scope>NUCLEOTIDE SEQUENCE [LARGE SCALE GENOMIC DNA]</scope>
    <source>
        <strain evidence="1 2">LMG 24826</strain>
    </source>
</reference>
<dbReference type="InterPro" id="IPR019593">
    <property type="entry name" value="Spore_coat_protein_Z/Y"/>
</dbReference>
<keyword evidence="2" id="KW-1185">Reference proteome</keyword>
<organism evidence="1 2">
    <name type="scientific">Allobacillus halotolerans</name>
    <dbReference type="NCBI Taxonomy" id="570278"/>
    <lineage>
        <taxon>Bacteria</taxon>
        <taxon>Bacillati</taxon>
        <taxon>Bacillota</taxon>
        <taxon>Bacilli</taxon>
        <taxon>Bacillales</taxon>
        <taxon>Bacillaceae</taxon>
        <taxon>Allobacillus</taxon>
    </lineage>
</organism>
<accession>A0ABS6GNR2</accession>
<evidence type="ECO:0000313" key="1">
    <source>
        <dbReference type="EMBL" id="MBU6080077.1"/>
    </source>
</evidence>
<proteinExistence type="predicted"/>
<dbReference type="RefSeq" id="WP_144163227.1">
    <property type="nucleotide sequence ID" value="NZ_CAUPKR010000002.1"/>
</dbReference>
<gene>
    <name evidence="1" type="ORF">KQ486_03525</name>
</gene>
<comment type="caution">
    <text evidence="1">The sequence shown here is derived from an EMBL/GenBank/DDBJ whole genome shotgun (WGS) entry which is preliminary data.</text>
</comment>
<dbReference type="Pfam" id="PF10612">
    <property type="entry name" value="Spore-coat_CotZ"/>
    <property type="match status" value="1"/>
</dbReference>
<dbReference type="EMBL" id="JAHLZF010000003">
    <property type="protein sequence ID" value="MBU6080077.1"/>
    <property type="molecule type" value="Genomic_DNA"/>
</dbReference>